<dbReference type="GO" id="GO:0032259">
    <property type="term" value="P:methylation"/>
    <property type="evidence" value="ECO:0007669"/>
    <property type="project" value="UniProtKB-KW"/>
</dbReference>
<dbReference type="STRING" id="463014.BAU07_19040"/>
<dbReference type="Gene3D" id="3.40.50.150">
    <property type="entry name" value="Vaccinia Virus protein VP39"/>
    <property type="match status" value="1"/>
</dbReference>
<sequence>MIRNQFVLDVHPEILVDNFAGGGGASTGIEMALGRCVDIAINHDPEAVAMHEINHPQTRHYCESVWDVDPVEATQGRPVGLAWFSPDCKHFSKAKGGKPRDKRIRGLAWIVLRWAALVRPRVIMLENVEEFRTWGPLLESGQPCPARKGQTFRSFIHQLQEKGYAVEHRELRACDYGAPTIRKRLFLIARCDGQPIVWPEPTHGAPTSPEVQAGQRKPWRTAADCIDWSIPCPSIFERQRPLAEATLRRIARGIRRYVIDAAQPFIVGAGGPVYSGKPVPANRPFGALTTENHRHVVVPHITKFRTGSTGAALGEPMPTITAGPKENPAGAPHAVGIVAPSLVKVNHGGDDFRGRPLDAPIATLTGKHGTGIVAPTLVQAGFGERPGQAPRCLDLHKPLGTVTAQGRKHALVSAFLAKHYGGNYDGPGLPLGGPMHTATTVDHHAVVAAQLVGCGGRAGQSRPRDAGEPAQTLTAKADTCVVTSHLAKLRNNQFGQATDEPMPTLTAGGGHVADVRAFLVKYYSEGGQDQDCRDPMHTIPTKDRIGLVTVAGQEYVIADIGMRMLEPHELYAAQGFPGDYIIAPTINGRRLPKHAQVRMCGNSVCPPLAAALVRANVSDLSAWTPREAKEKRVAA</sequence>
<dbReference type="EMBL" id="CP016172">
    <property type="protein sequence ID" value="ANN78937.1"/>
    <property type="molecule type" value="Genomic_DNA"/>
</dbReference>
<proteinExistence type="inferred from homology"/>
<dbReference type="Proteomes" id="UP000091926">
    <property type="component" value="Chromosome"/>
</dbReference>
<dbReference type="PANTHER" id="PTHR10629">
    <property type="entry name" value="CYTOSINE-SPECIFIC METHYLTRANSFERASE"/>
    <property type="match status" value="1"/>
</dbReference>
<evidence type="ECO:0000256" key="6">
    <source>
        <dbReference type="ARBA" id="ARBA00047422"/>
    </source>
</evidence>
<protein>
    <recommendedName>
        <fullName evidence="1">DNA (cytosine-5-)-methyltransferase</fullName>
        <ecNumber evidence="1">2.1.1.37</ecNumber>
    </recommendedName>
</protein>
<organism evidence="8 9">
    <name type="scientific">Bordetella flabilis</name>
    <dbReference type="NCBI Taxonomy" id="463014"/>
    <lineage>
        <taxon>Bacteria</taxon>
        <taxon>Pseudomonadati</taxon>
        <taxon>Pseudomonadota</taxon>
        <taxon>Betaproteobacteria</taxon>
        <taxon>Burkholderiales</taxon>
        <taxon>Alcaligenaceae</taxon>
        <taxon>Bordetella</taxon>
    </lineage>
</organism>
<evidence type="ECO:0000256" key="4">
    <source>
        <dbReference type="ARBA" id="ARBA00022691"/>
    </source>
</evidence>
<dbReference type="KEGG" id="bfz:BAU07_19040"/>
<dbReference type="PANTHER" id="PTHR10629:SF52">
    <property type="entry name" value="DNA (CYTOSINE-5)-METHYLTRANSFERASE 1"/>
    <property type="match status" value="1"/>
</dbReference>
<evidence type="ECO:0000313" key="8">
    <source>
        <dbReference type="EMBL" id="ANN78937.1"/>
    </source>
</evidence>
<evidence type="ECO:0000256" key="3">
    <source>
        <dbReference type="ARBA" id="ARBA00022679"/>
    </source>
</evidence>
<dbReference type="GO" id="GO:0003886">
    <property type="term" value="F:DNA (cytosine-5-)-methyltransferase activity"/>
    <property type="evidence" value="ECO:0007669"/>
    <property type="project" value="UniProtKB-EC"/>
</dbReference>
<dbReference type="OrthoDB" id="9813719at2"/>
<accession>A0A193GFV0</accession>
<feature type="active site" evidence="7">
    <location>
        <position position="88"/>
    </location>
</feature>
<reference evidence="8 9" key="1">
    <citation type="submission" date="2016-06" db="EMBL/GenBank/DDBJ databases">
        <title>Complete genome sequences of Bordetella bronchialis and Bordetella flabilis.</title>
        <authorList>
            <person name="LiPuma J.J."/>
            <person name="Spilker T."/>
        </authorList>
    </citation>
    <scope>NUCLEOTIDE SEQUENCE [LARGE SCALE GENOMIC DNA]</scope>
    <source>
        <strain evidence="8 9">AU10664</strain>
    </source>
</reference>
<dbReference type="EC" id="2.1.1.37" evidence="1"/>
<keyword evidence="4 7" id="KW-0949">S-adenosyl-L-methionine</keyword>
<keyword evidence="9" id="KW-1185">Reference proteome</keyword>
<dbReference type="GO" id="GO:0044027">
    <property type="term" value="P:negative regulation of gene expression via chromosomal CpG island methylation"/>
    <property type="evidence" value="ECO:0007669"/>
    <property type="project" value="TreeGrafter"/>
</dbReference>
<dbReference type="GO" id="GO:0009307">
    <property type="term" value="P:DNA restriction-modification system"/>
    <property type="evidence" value="ECO:0007669"/>
    <property type="project" value="UniProtKB-KW"/>
</dbReference>
<dbReference type="AlphaFoldDB" id="A0A193GFV0"/>
<dbReference type="Gene3D" id="3.90.120.10">
    <property type="entry name" value="DNA Methylase, subunit A, domain 2"/>
    <property type="match status" value="1"/>
</dbReference>
<keyword evidence="3 7" id="KW-0808">Transferase</keyword>
<keyword evidence="5" id="KW-0680">Restriction system</keyword>
<evidence type="ECO:0000256" key="1">
    <source>
        <dbReference type="ARBA" id="ARBA00011975"/>
    </source>
</evidence>
<dbReference type="PROSITE" id="PS51679">
    <property type="entry name" value="SAM_MT_C5"/>
    <property type="match status" value="1"/>
</dbReference>
<evidence type="ECO:0000256" key="5">
    <source>
        <dbReference type="ARBA" id="ARBA00022747"/>
    </source>
</evidence>
<dbReference type="REBASE" id="154093">
    <property type="entry name" value="M2.Bfl10664ORF19035P"/>
</dbReference>
<dbReference type="PRINTS" id="PR00105">
    <property type="entry name" value="C5METTRFRASE"/>
</dbReference>
<dbReference type="SUPFAM" id="SSF53335">
    <property type="entry name" value="S-adenosyl-L-methionine-dependent methyltransferases"/>
    <property type="match status" value="1"/>
</dbReference>
<comment type="similarity">
    <text evidence="7">Belongs to the class I-like SAM-binding methyltransferase superfamily. C5-methyltransferase family.</text>
</comment>
<dbReference type="InterPro" id="IPR001525">
    <property type="entry name" value="C5_MeTfrase"/>
</dbReference>
<dbReference type="GO" id="GO:0003677">
    <property type="term" value="F:DNA binding"/>
    <property type="evidence" value="ECO:0007669"/>
    <property type="project" value="TreeGrafter"/>
</dbReference>
<dbReference type="InterPro" id="IPR050390">
    <property type="entry name" value="C5-Methyltransferase"/>
</dbReference>
<dbReference type="RefSeq" id="WP_066660933.1">
    <property type="nucleotide sequence ID" value="NZ_CBCSCL010000012.1"/>
</dbReference>
<evidence type="ECO:0000256" key="2">
    <source>
        <dbReference type="ARBA" id="ARBA00022603"/>
    </source>
</evidence>
<evidence type="ECO:0000256" key="7">
    <source>
        <dbReference type="PROSITE-ProRule" id="PRU01016"/>
    </source>
</evidence>
<keyword evidence="2 7" id="KW-0489">Methyltransferase</keyword>
<comment type="catalytic activity">
    <reaction evidence="6">
        <text>a 2'-deoxycytidine in DNA + S-adenosyl-L-methionine = a 5-methyl-2'-deoxycytidine in DNA + S-adenosyl-L-homocysteine + H(+)</text>
        <dbReference type="Rhea" id="RHEA:13681"/>
        <dbReference type="Rhea" id="RHEA-COMP:11369"/>
        <dbReference type="Rhea" id="RHEA-COMP:11370"/>
        <dbReference type="ChEBI" id="CHEBI:15378"/>
        <dbReference type="ChEBI" id="CHEBI:57856"/>
        <dbReference type="ChEBI" id="CHEBI:59789"/>
        <dbReference type="ChEBI" id="CHEBI:85452"/>
        <dbReference type="ChEBI" id="CHEBI:85454"/>
        <dbReference type="EC" id="2.1.1.37"/>
    </reaction>
</comment>
<dbReference type="InterPro" id="IPR029063">
    <property type="entry name" value="SAM-dependent_MTases_sf"/>
</dbReference>
<gene>
    <name evidence="8" type="ORF">BAU07_19040</name>
</gene>
<evidence type="ECO:0000313" key="9">
    <source>
        <dbReference type="Proteomes" id="UP000091926"/>
    </source>
</evidence>
<name>A0A193GFV0_9BORD</name>
<dbReference type="Pfam" id="PF00145">
    <property type="entry name" value="DNA_methylase"/>
    <property type="match status" value="2"/>
</dbReference>